<keyword evidence="1" id="KW-0472">Membrane</keyword>
<reference evidence="3" key="1">
    <citation type="journal article" date="2019" name="Int. J. Syst. Evol. Microbiol.">
        <title>The Global Catalogue of Microorganisms (GCM) 10K type strain sequencing project: providing services to taxonomists for standard genome sequencing and annotation.</title>
        <authorList>
            <consortium name="The Broad Institute Genomics Platform"/>
            <consortium name="The Broad Institute Genome Sequencing Center for Infectious Disease"/>
            <person name="Wu L."/>
            <person name="Ma J."/>
        </authorList>
    </citation>
    <scope>NUCLEOTIDE SEQUENCE [LARGE SCALE GENOMIC DNA]</scope>
    <source>
        <strain evidence="3">JCM 17543</strain>
    </source>
</reference>
<proteinExistence type="predicted"/>
<keyword evidence="3" id="KW-1185">Reference proteome</keyword>
<comment type="caution">
    <text evidence="2">The sequence shown here is derived from an EMBL/GenBank/DDBJ whole genome shotgun (WGS) entry which is preliminary data.</text>
</comment>
<keyword evidence="1" id="KW-0812">Transmembrane</keyword>
<sequence length="256" mass="28731">MIRRIREHVAGHNWFAVTIDLAIVVVGVFLGTQVNNWNQARIDRERAASYRQRLVDELTFNSRQFRQQIAYYETAKRHGLAALSSLEAVHEGTGEAFVIDAYQATQIDLSPPKRFIFSEMVSAGLVGLLGRESLQEMASDYYLSLAANEPQMLESPPYRDILRRVMPYAVQARIRERCGDRIVYHGKQPIGVTLPEYCTLGLAVGQIGEAVDKVQKVPGIAADLTRYLSALDQKLALLRGTARQTDELAAALRKRD</sequence>
<evidence type="ECO:0000256" key="1">
    <source>
        <dbReference type="SAM" id="Phobius"/>
    </source>
</evidence>
<organism evidence="2 3">
    <name type="scientific">Sphingomonas limnosediminicola</name>
    <dbReference type="NCBI Taxonomy" id="940133"/>
    <lineage>
        <taxon>Bacteria</taxon>
        <taxon>Pseudomonadati</taxon>
        <taxon>Pseudomonadota</taxon>
        <taxon>Alphaproteobacteria</taxon>
        <taxon>Sphingomonadales</taxon>
        <taxon>Sphingomonadaceae</taxon>
        <taxon>Sphingomonas</taxon>
    </lineage>
</organism>
<keyword evidence="1" id="KW-1133">Transmembrane helix</keyword>
<evidence type="ECO:0000313" key="2">
    <source>
        <dbReference type="EMBL" id="GAA3890065.1"/>
    </source>
</evidence>
<feature type="transmembrane region" description="Helical" evidence="1">
    <location>
        <begin position="12"/>
        <end position="31"/>
    </location>
</feature>
<protein>
    <submittedName>
        <fullName evidence="2">Uncharacterized protein</fullName>
    </submittedName>
</protein>
<accession>A0ABP7KWX8</accession>
<dbReference type="Proteomes" id="UP001500827">
    <property type="component" value="Unassembled WGS sequence"/>
</dbReference>
<evidence type="ECO:0000313" key="3">
    <source>
        <dbReference type="Proteomes" id="UP001500827"/>
    </source>
</evidence>
<dbReference type="EMBL" id="BAABBM010000001">
    <property type="protein sequence ID" value="GAA3890065.1"/>
    <property type="molecule type" value="Genomic_DNA"/>
</dbReference>
<name>A0ABP7KWX8_9SPHN</name>
<gene>
    <name evidence="2" type="ORF">GCM10022276_06370</name>
</gene>